<evidence type="ECO:0000313" key="3">
    <source>
        <dbReference type="Proteomes" id="UP000011922"/>
    </source>
</evidence>
<evidence type="ECO:0000256" key="1">
    <source>
        <dbReference type="SAM" id="Phobius"/>
    </source>
</evidence>
<evidence type="ECO:0000313" key="2">
    <source>
        <dbReference type="EMBL" id="EMG38075.1"/>
    </source>
</evidence>
<keyword evidence="1" id="KW-0812">Transmembrane</keyword>
<dbReference type="Pfam" id="PF07963">
    <property type="entry name" value="N_methyl"/>
    <property type="match status" value="1"/>
</dbReference>
<proteinExistence type="predicted"/>
<keyword evidence="1" id="KW-0472">Membrane</keyword>
<dbReference type="NCBIfam" id="TIGR02532">
    <property type="entry name" value="IV_pilin_GFxxxE"/>
    <property type="match status" value="1"/>
</dbReference>
<feature type="transmembrane region" description="Helical" evidence="1">
    <location>
        <begin position="12"/>
        <end position="38"/>
    </location>
</feature>
<sequence length="169" mass="17698">MRRDAGFTLLELILVIALVGILSVLGSLGLSGVFQGYFLAEGNAELTQKGQLALMRLTKDLSYTVKSGITAGTDTAITVSVHIPDTAGGMSSETVSVELDPGNATRLLLNDDLLADGVTSFRLRYCNAMLSCTAAPSTDTRAIEITLGLTSQGITESFTTRVTPPGLAE</sequence>
<comment type="caution">
    <text evidence="2">The sequence shown here is derived from an EMBL/GenBank/DDBJ whole genome shotgun (WGS) entry which is preliminary data.</text>
</comment>
<keyword evidence="1" id="KW-1133">Transmembrane helix</keyword>
<dbReference type="Gene3D" id="3.30.700.10">
    <property type="entry name" value="Glycoprotein, Type 4 Pilin"/>
    <property type="match status" value="1"/>
</dbReference>
<dbReference type="AlphaFoldDB" id="M5PVR2"/>
<reference evidence="2 3" key="1">
    <citation type="journal article" date="2013" name="Genome Announc.">
        <title>Draft Genome Sequence for Desulfovibrio africanus Strain PCS.</title>
        <authorList>
            <person name="Brown S.D."/>
            <person name="Utturkar S.M."/>
            <person name="Arkin A.P."/>
            <person name="Deutschbauer A.M."/>
            <person name="Elias D.A."/>
            <person name="Hazen T.C."/>
            <person name="Chakraborty R."/>
        </authorList>
    </citation>
    <scope>NUCLEOTIDE SEQUENCE [LARGE SCALE GENOMIC DNA]</scope>
    <source>
        <strain evidence="2 3">PCS</strain>
    </source>
</reference>
<name>M5PVR2_DESAF</name>
<dbReference type="Proteomes" id="UP000011922">
    <property type="component" value="Unassembled WGS sequence"/>
</dbReference>
<dbReference type="PROSITE" id="PS00409">
    <property type="entry name" value="PROKAR_NTER_METHYL"/>
    <property type="match status" value="1"/>
</dbReference>
<dbReference type="InterPro" id="IPR012902">
    <property type="entry name" value="N_methyl_site"/>
</dbReference>
<gene>
    <name evidence="2" type="ORF">PCS_01122</name>
</gene>
<dbReference type="RefSeq" id="WP_005984900.1">
    <property type="nucleotide sequence ID" value="NZ_AOSV01000010.1"/>
</dbReference>
<dbReference type="EMBL" id="AOSV01000010">
    <property type="protein sequence ID" value="EMG38075.1"/>
    <property type="molecule type" value="Genomic_DNA"/>
</dbReference>
<dbReference type="InterPro" id="IPR045584">
    <property type="entry name" value="Pilin-like"/>
</dbReference>
<dbReference type="SUPFAM" id="SSF54523">
    <property type="entry name" value="Pili subunits"/>
    <property type="match status" value="1"/>
</dbReference>
<dbReference type="OrthoDB" id="5472178at2"/>
<accession>M5PVR2</accession>
<protein>
    <submittedName>
        <fullName evidence="2">Prepilin-type N-terminal cleavage/methylation domain-containing protein</fullName>
    </submittedName>
</protein>
<dbReference type="PATRIC" id="fig|1262666.3.peg.1140"/>
<organism evidence="2 3">
    <name type="scientific">Desulfocurvibacter africanus PCS</name>
    <dbReference type="NCBI Taxonomy" id="1262666"/>
    <lineage>
        <taxon>Bacteria</taxon>
        <taxon>Pseudomonadati</taxon>
        <taxon>Thermodesulfobacteriota</taxon>
        <taxon>Desulfovibrionia</taxon>
        <taxon>Desulfovibrionales</taxon>
        <taxon>Desulfovibrionaceae</taxon>
        <taxon>Desulfocurvibacter</taxon>
    </lineage>
</organism>